<evidence type="ECO:0008006" key="3">
    <source>
        <dbReference type="Google" id="ProtNLM"/>
    </source>
</evidence>
<dbReference type="GeneID" id="95758051"/>
<evidence type="ECO:0000313" key="1">
    <source>
        <dbReference type="EMBL" id="MCQ4813080.1"/>
    </source>
</evidence>
<sequence>MKKIRPDDTPAIKGIDRLGRNYDEILEQWRFITKNGDRHG</sequence>
<organism evidence="1 2">
    <name type="scientific">Cloacibacillus evryensis</name>
    <dbReference type="NCBI Taxonomy" id="508460"/>
    <lineage>
        <taxon>Bacteria</taxon>
        <taxon>Thermotogati</taxon>
        <taxon>Synergistota</taxon>
        <taxon>Synergistia</taxon>
        <taxon>Synergistales</taxon>
        <taxon>Synergistaceae</taxon>
        <taxon>Cloacibacillus</taxon>
    </lineage>
</organism>
<proteinExistence type="predicted"/>
<keyword evidence="2" id="KW-1185">Reference proteome</keyword>
<evidence type="ECO:0000313" key="2">
    <source>
        <dbReference type="Proteomes" id="UP001205919"/>
    </source>
</evidence>
<accession>A0AAW5JX21</accession>
<dbReference type="AlphaFoldDB" id="A0AAW5JX21"/>
<name>A0AAW5JX21_9BACT</name>
<dbReference type="Proteomes" id="UP001205919">
    <property type="component" value="Unassembled WGS sequence"/>
</dbReference>
<gene>
    <name evidence="1" type="ORF">NE630_01425</name>
</gene>
<reference evidence="1 2" key="1">
    <citation type="submission" date="2022-06" db="EMBL/GenBank/DDBJ databases">
        <title>Isolation of gut microbiota from human fecal samples.</title>
        <authorList>
            <person name="Pamer E.G."/>
            <person name="Barat B."/>
            <person name="Waligurski E."/>
            <person name="Medina S."/>
            <person name="Paddock L."/>
            <person name="Mostad J."/>
        </authorList>
    </citation>
    <scope>NUCLEOTIDE SEQUENCE [LARGE SCALE GENOMIC DNA]</scope>
    <source>
        <strain evidence="1 2">DFI.9.90</strain>
    </source>
</reference>
<comment type="caution">
    <text evidence="1">The sequence shown here is derived from an EMBL/GenBank/DDBJ whole genome shotgun (WGS) entry which is preliminary data.</text>
</comment>
<dbReference type="RefSeq" id="WP_256181218.1">
    <property type="nucleotide sequence ID" value="NZ_CAJLEK010000085.1"/>
</dbReference>
<dbReference type="EMBL" id="JANFYT010000002">
    <property type="protein sequence ID" value="MCQ4813080.1"/>
    <property type="molecule type" value="Genomic_DNA"/>
</dbReference>
<protein>
    <recommendedName>
        <fullName evidence="3">Resolvase/invertase-type recombinase catalytic domain-containing protein</fullName>
    </recommendedName>
</protein>